<reference evidence="1" key="2">
    <citation type="submission" date="2014-07" db="EMBL/GenBank/DDBJ databases">
        <title>Initial genome analysis of the psychrotolerant acidophile Acidithiobacillus ferrivorans CF27: insights into iron and sulfur oxidation pathways and into biofilm formation.</title>
        <authorList>
            <person name="Talla E."/>
            <person name="Hedrich S."/>
            <person name="Mangenot S."/>
            <person name="Ji B."/>
            <person name="Johnson D.B."/>
            <person name="Barbe V."/>
            <person name="Bonnefoy V."/>
        </authorList>
    </citation>
    <scope>NUCLEOTIDE SEQUENCE [LARGE SCALE GENOMIC DNA]</scope>
    <source>
        <strain evidence="1">CF27</strain>
    </source>
</reference>
<gene>
    <name evidence="1" type="ORF">AFERRI_530060</name>
</gene>
<dbReference type="EMBL" id="CCCS020000049">
    <property type="protein sequence ID" value="CDQ11165.1"/>
    <property type="molecule type" value="Genomic_DNA"/>
</dbReference>
<sequence>MKVVHCRTERQAHEVMTAIETRLAACLLSMHPDKSKIVYCKDSNRKAAYPTTQFTFLGFTFRPREA</sequence>
<dbReference type="SUPFAM" id="SSF56672">
    <property type="entry name" value="DNA/RNA polymerases"/>
    <property type="match status" value="1"/>
</dbReference>
<accession>A0A060URV3</accession>
<dbReference type="InterPro" id="IPR043502">
    <property type="entry name" value="DNA/RNA_pol_sf"/>
</dbReference>
<evidence type="ECO:0000313" key="1">
    <source>
        <dbReference type="EMBL" id="CDQ11165.1"/>
    </source>
</evidence>
<comment type="caution">
    <text evidence="1">The sequence shown here is derived from an EMBL/GenBank/DDBJ whole genome shotgun (WGS) entry which is preliminary data.</text>
</comment>
<organism evidence="1">
    <name type="scientific">Acidithiobacillus ferrivorans</name>
    <dbReference type="NCBI Taxonomy" id="160808"/>
    <lineage>
        <taxon>Bacteria</taxon>
        <taxon>Pseudomonadati</taxon>
        <taxon>Pseudomonadota</taxon>
        <taxon>Acidithiobacillia</taxon>
        <taxon>Acidithiobacillales</taxon>
        <taxon>Acidithiobacillaceae</taxon>
        <taxon>Acidithiobacillus</taxon>
    </lineage>
</organism>
<name>A0A060URV3_9PROT</name>
<reference evidence="1" key="1">
    <citation type="submission" date="2014-03" db="EMBL/GenBank/DDBJ databases">
        <authorList>
            <person name="Genoscope - CEA"/>
        </authorList>
    </citation>
    <scope>NUCLEOTIDE SEQUENCE [LARGE SCALE GENOMIC DNA]</scope>
    <source>
        <strain evidence="1">CF27</strain>
    </source>
</reference>
<protein>
    <submittedName>
        <fullName evidence="1">Uncharacterized protein</fullName>
    </submittedName>
</protein>
<dbReference type="AlphaFoldDB" id="A0A060URV3"/>
<proteinExistence type="predicted"/>